<organism evidence="9 10">
    <name type="scientific">Coniochaeta ligniaria NRRL 30616</name>
    <dbReference type="NCBI Taxonomy" id="1408157"/>
    <lineage>
        <taxon>Eukaryota</taxon>
        <taxon>Fungi</taxon>
        <taxon>Dikarya</taxon>
        <taxon>Ascomycota</taxon>
        <taxon>Pezizomycotina</taxon>
        <taxon>Sordariomycetes</taxon>
        <taxon>Sordariomycetidae</taxon>
        <taxon>Coniochaetales</taxon>
        <taxon>Coniochaetaceae</taxon>
        <taxon>Coniochaeta</taxon>
    </lineage>
</organism>
<dbReference type="HAMAP" id="MF_03111">
    <property type="entry name" value="Coq4"/>
    <property type="match status" value="1"/>
</dbReference>
<evidence type="ECO:0000256" key="1">
    <source>
        <dbReference type="ARBA" id="ARBA00022688"/>
    </source>
</evidence>
<evidence type="ECO:0000256" key="7">
    <source>
        <dbReference type="HAMAP-Rule" id="MF_03111"/>
    </source>
</evidence>
<reference evidence="9 10" key="1">
    <citation type="submission" date="2016-10" db="EMBL/GenBank/DDBJ databases">
        <title>Draft genome sequence of Coniochaeta ligniaria NRRL30616, a lignocellulolytic fungus for bioabatement of inhibitors in plant biomass hydrolysates.</title>
        <authorList>
            <consortium name="DOE Joint Genome Institute"/>
            <person name="Jimenez D.J."/>
            <person name="Hector R.E."/>
            <person name="Riley R."/>
            <person name="Sun H."/>
            <person name="Grigoriev I.V."/>
            <person name="Van Elsas J.D."/>
            <person name="Nichols N.N."/>
        </authorList>
    </citation>
    <scope>NUCLEOTIDE SEQUENCE [LARGE SCALE GENOMIC DNA]</scope>
    <source>
        <strain evidence="9 10">NRRL 30616</strain>
    </source>
</reference>
<comment type="subcellular location">
    <subcellularLocation>
        <location evidence="7">Mitochondrion inner membrane</location>
        <topology evidence="7">Peripheral membrane protein</topology>
        <orientation evidence="7">Matrix side</orientation>
    </subcellularLocation>
</comment>
<evidence type="ECO:0000313" key="9">
    <source>
        <dbReference type="EMBL" id="OIW31046.1"/>
    </source>
</evidence>
<keyword evidence="2 7" id="KW-0999">Mitochondrion inner membrane</keyword>
<name>A0A1J7IU70_9PEZI</name>
<evidence type="ECO:0000256" key="6">
    <source>
        <dbReference type="ARBA" id="ARBA00081568"/>
    </source>
</evidence>
<dbReference type="GO" id="GO:0120539">
    <property type="term" value="F:4-hydroxy-3-methoxy-5-polyprenylbenzoate decarboxylase activity"/>
    <property type="evidence" value="ECO:0007669"/>
    <property type="project" value="UniProtKB-EC"/>
</dbReference>
<dbReference type="OrthoDB" id="4249at2759"/>
<keyword evidence="10" id="KW-1185">Reference proteome</keyword>
<evidence type="ECO:0000256" key="8">
    <source>
        <dbReference type="SAM" id="MobiDB-lite"/>
    </source>
</evidence>
<evidence type="ECO:0000256" key="2">
    <source>
        <dbReference type="ARBA" id="ARBA00022792"/>
    </source>
</evidence>
<protein>
    <recommendedName>
        <fullName evidence="6">4-hydroxy-3-methoxy-5-polyprenylbenzoate decarboxylase</fullName>
    </recommendedName>
</protein>
<dbReference type="UniPathway" id="UPA00232"/>
<accession>A0A1J7IU70</accession>
<keyword evidence="9" id="KW-0830">Ubiquinone</keyword>
<keyword evidence="3 7" id="KW-0496">Mitochondrion</keyword>
<comment type="similarity">
    <text evidence="7">Belongs to the COQ4 family.</text>
</comment>
<dbReference type="InterPro" id="IPR027540">
    <property type="entry name" value="Coq4_euk"/>
</dbReference>
<dbReference type="EMBL" id="KV875096">
    <property type="protein sequence ID" value="OIW31046.1"/>
    <property type="molecule type" value="Genomic_DNA"/>
</dbReference>
<keyword evidence="7" id="KW-0862">Zinc</keyword>
<evidence type="ECO:0000313" key="10">
    <source>
        <dbReference type="Proteomes" id="UP000182658"/>
    </source>
</evidence>
<proteinExistence type="inferred from homology"/>
<keyword evidence="1 7" id="KW-0831">Ubiquinone biosynthesis</keyword>
<comment type="catalytic activity">
    <reaction evidence="7">
        <text>a 4-hydroxy-3-methoxy-5-(all-trans-polyprenyl)benzoate + H(+) = a 2-methoxy-6-(all-trans-polyprenyl)phenol + CO2</text>
        <dbReference type="Rhea" id="RHEA:81179"/>
        <dbReference type="Rhea" id="RHEA-COMP:9551"/>
        <dbReference type="Rhea" id="RHEA-COMP:10931"/>
        <dbReference type="ChEBI" id="CHEBI:15378"/>
        <dbReference type="ChEBI" id="CHEBI:16526"/>
        <dbReference type="ChEBI" id="CHEBI:62731"/>
        <dbReference type="ChEBI" id="CHEBI:84443"/>
        <dbReference type="EC" id="4.1.1.130"/>
    </reaction>
</comment>
<keyword evidence="7" id="KW-0479">Metal-binding</keyword>
<comment type="pathway">
    <text evidence="7">Cofactor biosynthesis; ubiquinone biosynthesis.</text>
</comment>
<dbReference type="GO" id="GO:0008270">
    <property type="term" value="F:zinc ion binding"/>
    <property type="evidence" value="ECO:0007669"/>
    <property type="project" value="UniProtKB-UniRule"/>
</dbReference>
<feature type="region of interest" description="Disordered" evidence="8">
    <location>
        <begin position="263"/>
        <end position="288"/>
    </location>
</feature>
<keyword evidence="4 7" id="KW-0472">Membrane</keyword>
<evidence type="ECO:0000256" key="5">
    <source>
        <dbReference type="ARBA" id="ARBA00023239"/>
    </source>
</evidence>
<dbReference type="InterPro" id="IPR007715">
    <property type="entry name" value="Coq4"/>
</dbReference>
<feature type="binding site" evidence="7">
    <location>
        <position position="184"/>
    </location>
    <ligand>
        <name>Zn(2+)</name>
        <dbReference type="ChEBI" id="CHEBI:29105"/>
    </ligand>
</feature>
<comment type="subunit">
    <text evidence="7">Component of a multi-subunit COQ enzyme complex, composed of at least COQ3, COQ4, COQ5, COQ6, COQ7 and COQ9.</text>
</comment>
<gene>
    <name evidence="7" type="primary">COQ4</name>
    <name evidence="9" type="ORF">CONLIGDRAFT_298358</name>
</gene>
<dbReference type="AlphaFoldDB" id="A0A1J7IU70"/>
<dbReference type="PANTHER" id="PTHR12922">
    <property type="entry name" value="UBIQUINONE BIOSYNTHESIS PROTEIN"/>
    <property type="match status" value="1"/>
</dbReference>
<dbReference type="STRING" id="1408157.A0A1J7IU70"/>
<comment type="function">
    <text evidence="7">Lyase that catalyzes the C1-decarboxylation of 4-hydroxy-3-methoxy-5-(all-trans-polyprenyl)benzoic acid into 2-methoxy-6-(all-trans-polyprenyl)phenol during ubiquinone biosynthesis.</text>
</comment>
<comment type="cofactor">
    <cofactor evidence="7">
        <name>Zn(2+)</name>
        <dbReference type="ChEBI" id="CHEBI:29105"/>
    </cofactor>
</comment>
<evidence type="ECO:0000256" key="4">
    <source>
        <dbReference type="ARBA" id="ARBA00023136"/>
    </source>
</evidence>
<sequence length="288" mass="32515">MKLSIPRASTLTAVRHATSTSLIAPAAAIRTFSVLNRPPPNYPGHVPLTGVERAALAIGSGLISFFNPRRADTIAAFAEVTATPYFIYRLRDAMLASPTGRQILRDRPRMTSTSLNLEYLRSLPASTVGRTYVEWLDREHVTPDTRSAVRYVEDPECAYVLQRYRESHDFYHALTGLPTVREGEVALKAFEFANTLLPMTGLSVLAAATLKPSERKRFLSTYLPWAVRNGLRSDEVINVYWEKEMETDVDELRARLGVEPPPDLREIRKREREERKRRKEAEMSGAAV</sequence>
<dbReference type="GO" id="GO:0031314">
    <property type="term" value="C:extrinsic component of mitochondrial inner membrane"/>
    <property type="evidence" value="ECO:0007669"/>
    <property type="project" value="UniProtKB-UniRule"/>
</dbReference>
<dbReference type="Proteomes" id="UP000182658">
    <property type="component" value="Unassembled WGS sequence"/>
</dbReference>
<feature type="binding site" evidence="7">
    <location>
        <position position="168"/>
    </location>
    <ligand>
        <name>Zn(2+)</name>
        <dbReference type="ChEBI" id="CHEBI:29105"/>
    </ligand>
</feature>
<evidence type="ECO:0000256" key="3">
    <source>
        <dbReference type="ARBA" id="ARBA00023128"/>
    </source>
</evidence>
<feature type="compositionally biased region" description="Basic and acidic residues" evidence="8">
    <location>
        <begin position="263"/>
        <end position="282"/>
    </location>
</feature>
<feature type="binding site" evidence="7">
    <location>
        <position position="169"/>
    </location>
    <ligand>
        <name>Zn(2+)</name>
        <dbReference type="ChEBI" id="CHEBI:29105"/>
    </ligand>
</feature>
<keyword evidence="5 7" id="KW-0456">Lyase</keyword>
<dbReference type="PANTHER" id="PTHR12922:SF7">
    <property type="entry name" value="UBIQUINONE BIOSYNTHESIS PROTEIN COQ4 HOMOLOG, MITOCHONDRIAL"/>
    <property type="match status" value="1"/>
</dbReference>
<dbReference type="FunCoup" id="A0A1J7IU70">
    <property type="interactions" value="521"/>
</dbReference>
<feature type="binding site" evidence="7">
    <location>
        <position position="172"/>
    </location>
    <ligand>
        <name>Zn(2+)</name>
        <dbReference type="ChEBI" id="CHEBI:29105"/>
    </ligand>
</feature>
<dbReference type="InParanoid" id="A0A1J7IU70"/>
<dbReference type="Pfam" id="PF05019">
    <property type="entry name" value="Coq4"/>
    <property type="match status" value="1"/>
</dbReference>